<dbReference type="InterPro" id="IPR036179">
    <property type="entry name" value="Ig-like_dom_sf"/>
</dbReference>
<dbReference type="SUPFAM" id="SSF49265">
    <property type="entry name" value="Fibronectin type III"/>
    <property type="match status" value="1"/>
</dbReference>
<dbReference type="PANTHER" id="PTHR14340:SF9">
    <property type="entry name" value="FIBRONECTIN TYPE-III DOMAIN-CONTAINING PROTEIN"/>
    <property type="match status" value="1"/>
</dbReference>
<dbReference type="PANTHER" id="PTHR14340">
    <property type="entry name" value="MICROFIBRIL-ASSOCIATED GLYCOPROTEIN 3"/>
    <property type="match status" value="1"/>
</dbReference>
<dbReference type="CDD" id="cd00063">
    <property type="entry name" value="FN3"/>
    <property type="match status" value="2"/>
</dbReference>
<dbReference type="InterPro" id="IPR036116">
    <property type="entry name" value="FN3_sf"/>
</dbReference>
<gene>
    <name evidence="4" type="ORF">GCK32_012509</name>
</gene>
<comment type="caution">
    <text evidence="4">The sequence shown here is derived from an EMBL/GenBank/DDBJ whole genome shotgun (WGS) entry which is preliminary data.</text>
</comment>
<dbReference type="Pfam" id="PF00041">
    <property type="entry name" value="fn3"/>
    <property type="match status" value="1"/>
</dbReference>
<feature type="domain" description="Fibronectin type-III" evidence="3">
    <location>
        <begin position="87"/>
        <end position="184"/>
    </location>
</feature>
<keyword evidence="1" id="KW-0393">Immunoglobulin domain</keyword>
<dbReference type="AlphaFoldDB" id="A0AAN8EUC3"/>
<keyword evidence="5" id="KW-1185">Reference proteome</keyword>
<evidence type="ECO:0000256" key="1">
    <source>
        <dbReference type="ARBA" id="ARBA00023319"/>
    </source>
</evidence>
<feature type="domain" description="Ig-like" evidence="2">
    <location>
        <begin position="300"/>
        <end position="376"/>
    </location>
</feature>
<dbReference type="Gene3D" id="2.60.40.10">
    <property type="entry name" value="Immunoglobulins"/>
    <property type="match status" value="4"/>
</dbReference>
<proteinExistence type="predicted"/>
<organism evidence="4 5">
    <name type="scientific">Trichostrongylus colubriformis</name>
    <name type="common">Black scour worm</name>
    <dbReference type="NCBI Taxonomy" id="6319"/>
    <lineage>
        <taxon>Eukaryota</taxon>
        <taxon>Metazoa</taxon>
        <taxon>Ecdysozoa</taxon>
        <taxon>Nematoda</taxon>
        <taxon>Chromadorea</taxon>
        <taxon>Rhabditida</taxon>
        <taxon>Rhabditina</taxon>
        <taxon>Rhabditomorpha</taxon>
        <taxon>Strongyloidea</taxon>
        <taxon>Trichostrongylidae</taxon>
        <taxon>Trichostrongylus</taxon>
    </lineage>
</organism>
<evidence type="ECO:0000259" key="3">
    <source>
        <dbReference type="PROSITE" id="PS50853"/>
    </source>
</evidence>
<evidence type="ECO:0000313" key="5">
    <source>
        <dbReference type="Proteomes" id="UP001331761"/>
    </source>
</evidence>
<dbReference type="PROSITE" id="PS50835">
    <property type="entry name" value="IG_LIKE"/>
    <property type="match status" value="2"/>
</dbReference>
<evidence type="ECO:0000313" key="4">
    <source>
        <dbReference type="EMBL" id="KAK5967020.1"/>
    </source>
</evidence>
<dbReference type="PROSITE" id="PS50853">
    <property type="entry name" value="FN3"/>
    <property type="match status" value="2"/>
</dbReference>
<dbReference type="SMART" id="SM00060">
    <property type="entry name" value="FN3"/>
    <property type="match status" value="2"/>
</dbReference>
<feature type="domain" description="Ig-like" evidence="2">
    <location>
        <begin position="3"/>
        <end position="82"/>
    </location>
</feature>
<dbReference type="SUPFAM" id="SSF48726">
    <property type="entry name" value="Immunoglobulin"/>
    <property type="match status" value="2"/>
</dbReference>
<dbReference type="Proteomes" id="UP001331761">
    <property type="component" value="Unassembled WGS sequence"/>
</dbReference>
<dbReference type="InterPro" id="IPR013783">
    <property type="entry name" value="Ig-like_fold"/>
</dbReference>
<dbReference type="EMBL" id="WIXE01022890">
    <property type="protein sequence ID" value="KAK5967020.1"/>
    <property type="molecule type" value="Genomic_DNA"/>
</dbReference>
<dbReference type="InterPro" id="IPR003961">
    <property type="entry name" value="FN3_dom"/>
</dbReference>
<reference evidence="4 5" key="1">
    <citation type="submission" date="2019-10" db="EMBL/GenBank/DDBJ databases">
        <title>Assembly and Annotation for the nematode Trichostrongylus colubriformis.</title>
        <authorList>
            <person name="Martin J."/>
        </authorList>
    </citation>
    <scope>NUCLEOTIDE SEQUENCE [LARGE SCALE GENOMIC DNA]</scope>
    <source>
        <strain evidence="4">G859</strain>
        <tissue evidence="4">Whole worm</tissue>
    </source>
</reference>
<protein>
    <submittedName>
        <fullName evidence="4">Uncharacterized protein</fullName>
    </submittedName>
</protein>
<dbReference type="InterPro" id="IPR007110">
    <property type="entry name" value="Ig-like_dom"/>
</dbReference>
<feature type="domain" description="Fibronectin type-III" evidence="3">
    <location>
        <begin position="188"/>
        <end position="293"/>
    </location>
</feature>
<sequence length="398" mass="43952">MPPTITLDPPQNVVSVDPEGSVNIICTATGLPQPKVYWVLENGERVEGRALQLTKLIKDTTATCRAENRAGMTQEVVQVQVSGPGTPPNEIVLLPMPNQVINVEWTTPDEVNGRITNYIVHYGEVPEGATEPTEWKQATVDAVDVNHQLPNLDPKKNYAVRVQAVSDRGPGVISAPQMIRTLPLAPAKIENPEVTVFNNNSIIIDFVPPADPDAPNKQIKDFVIQYTSEDPPSDETEWKELRYTDPDDTDNYTVVPIDGENFNPDTKYHLRIIPRGEIDGPSSEPTTFTTGDGVILPSQPEFNVDAPDNVIRVPAGTDYVVTCTSTGFPPPDIRWVDSEGNQLSDGPQLKLIDVRRTVKAKCLAENRGGIKETDFTVFVAGQDQDLRQKMFSFKLIYQ</sequence>
<evidence type="ECO:0000259" key="2">
    <source>
        <dbReference type="PROSITE" id="PS50835"/>
    </source>
</evidence>
<name>A0AAN8EUC3_TRICO</name>
<accession>A0AAN8EUC3</accession>